<feature type="transmembrane region" description="Helical" evidence="10">
    <location>
        <begin position="75"/>
        <end position="91"/>
    </location>
</feature>
<dbReference type="Proteomes" id="UP000541444">
    <property type="component" value="Unassembled WGS sequence"/>
</dbReference>
<dbReference type="PANTHER" id="PTHR32468:SF109">
    <property type="entry name" value="CATION_H(+) ANTIPORTER 24-RELATED"/>
    <property type="match status" value="1"/>
</dbReference>
<evidence type="ECO:0000256" key="8">
    <source>
        <dbReference type="ARBA" id="ARBA00023136"/>
    </source>
</evidence>
<dbReference type="InterPro" id="IPR057290">
    <property type="entry name" value="CHX17_C"/>
</dbReference>
<keyword evidence="2" id="KW-0813">Transport</keyword>
<keyword evidence="5" id="KW-0630">Potassium</keyword>
<evidence type="ECO:0000259" key="13">
    <source>
        <dbReference type="Pfam" id="PF23259"/>
    </source>
</evidence>
<feature type="transmembrane region" description="Helical" evidence="10">
    <location>
        <begin position="243"/>
        <end position="267"/>
    </location>
</feature>
<keyword evidence="3" id="KW-0633">Potassium transport</keyword>
<keyword evidence="4 10" id="KW-0812">Transmembrane</keyword>
<evidence type="ECO:0008006" key="16">
    <source>
        <dbReference type="Google" id="ProtNLM"/>
    </source>
</evidence>
<keyword evidence="8 10" id="KW-0472">Membrane</keyword>
<feature type="transmembrane region" description="Helical" evidence="10">
    <location>
        <begin position="177"/>
        <end position="197"/>
    </location>
</feature>
<name>A0A7J7M8H3_9MAGN</name>
<keyword evidence="6 10" id="KW-1133">Transmembrane helix</keyword>
<feature type="domain" description="Cation/H(+) antiporter central" evidence="12">
    <location>
        <begin position="498"/>
        <end position="611"/>
    </location>
</feature>
<dbReference type="GO" id="GO:0006885">
    <property type="term" value="P:regulation of pH"/>
    <property type="evidence" value="ECO:0007669"/>
    <property type="project" value="TreeGrafter"/>
</dbReference>
<evidence type="ECO:0000256" key="7">
    <source>
        <dbReference type="ARBA" id="ARBA00023065"/>
    </source>
</evidence>
<feature type="transmembrane region" description="Helical" evidence="10">
    <location>
        <begin position="111"/>
        <end position="130"/>
    </location>
</feature>
<dbReference type="GO" id="GO:0012505">
    <property type="term" value="C:endomembrane system"/>
    <property type="evidence" value="ECO:0007669"/>
    <property type="project" value="TreeGrafter"/>
</dbReference>
<dbReference type="GO" id="GO:0006813">
    <property type="term" value="P:potassium ion transport"/>
    <property type="evidence" value="ECO:0007669"/>
    <property type="project" value="UniProtKB-KW"/>
</dbReference>
<evidence type="ECO:0000313" key="15">
    <source>
        <dbReference type="Proteomes" id="UP000541444"/>
    </source>
</evidence>
<evidence type="ECO:0000256" key="2">
    <source>
        <dbReference type="ARBA" id="ARBA00022448"/>
    </source>
</evidence>
<dbReference type="Pfam" id="PF23259">
    <property type="entry name" value="CHX17_C"/>
    <property type="match status" value="1"/>
</dbReference>
<evidence type="ECO:0000313" key="14">
    <source>
        <dbReference type="EMBL" id="KAF6151173.1"/>
    </source>
</evidence>
<feature type="transmembrane region" description="Helical" evidence="10">
    <location>
        <begin position="45"/>
        <end position="63"/>
    </location>
</feature>
<dbReference type="AlphaFoldDB" id="A0A7J7M8H3"/>
<protein>
    <recommendedName>
        <fullName evidence="16">Cation/H+ exchanger domain-containing protein</fullName>
    </recommendedName>
</protein>
<dbReference type="InterPro" id="IPR038770">
    <property type="entry name" value="Na+/solute_symporter_sf"/>
</dbReference>
<gene>
    <name evidence="14" type="ORF">GIB67_037381</name>
</gene>
<dbReference type="InterPro" id="IPR006153">
    <property type="entry name" value="Cation/H_exchanger_TM"/>
</dbReference>
<feature type="transmembrane region" description="Helical" evidence="10">
    <location>
        <begin position="361"/>
        <end position="383"/>
    </location>
</feature>
<dbReference type="InterPro" id="IPR050794">
    <property type="entry name" value="CPA2_transporter"/>
</dbReference>
<dbReference type="GO" id="GO:0016020">
    <property type="term" value="C:membrane"/>
    <property type="evidence" value="ECO:0007669"/>
    <property type="project" value="UniProtKB-SubCell"/>
</dbReference>
<dbReference type="PANTHER" id="PTHR32468">
    <property type="entry name" value="CATION/H + ANTIPORTER"/>
    <property type="match status" value="1"/>
</dbReference>
<evidence type="ECO:0000256" key="9">
    <source>
        <dbReference type="ARBA" id="ARBA00038341"/>
    </source>
</evidence>
<evidence type="ECO:0000256" key="3">
    <source>
        <dbReference type="ARBA" id="ARBA00022538"/>
    </source>
</evidence>
<feature type="transmembrane region" description="Helical" evidence="10">
    <location>
        <begin position="209"/>
        <end position="231"/>
    </location>
</feature>
<feature type="domain" description="Cation/H(+) antiporter C-terminal" evidence="13">
    <location>
        <begin position="625"/>
        <end position="769"/>
    </location>
</feature>
<evidence type="ECO:0000256" key="5">
    <source>
        <dbReference type="ARBA" id="ARBA00022958"/>
    </source>
</evidence>
<feature type="domain" description="Cation/H+ exchanger transmembrane" evidence="11">
    <location>
        <begin position="57"/>
        <end position="441"/>
    </location>
</feature>
<evidence type="ECO:0000259" key="11">
    <source>
        <dbReference type="Pfam" id="PF00999"/>
    </source>
</evidence>
<dbReference type="GO" id="GO:1902600">
    <property type="term" value="P:proton transmembrane transport"/>
    <property type="evidence" value="ECO:0007669"/>
    <property type="project" value="InterPro"/>
</dbReference>
<dbReference type="Pfam" id="PF00999">
    <property type="entry name" value="Na_H_Exchanger"/>
    <property type="match status" value="1"/>
</dbReference>
<accession>A0A7J7M8H3</accession>
<feature type="transmembrane region" description="Helical" evidence="10">
    <location>
        <begin position="421"/>
        <end position="440"/>
    </location>
</feature>
<evidence type="ECO:0000259" key="12">
    <source>
        <dbReference type="Pfam" id="PF23256"/>
    </source>
</evidence>
<evidence type="ECO:0000256" key="4">
    <source>
        <dbReference type="ARBA" id="ARBA00022692"/>
    </source>
</evidence>
<feature type="transmembrane region" description="Helical" evidence="10">
    <location>
        <begin position="279"/>
        <end position="309"/>
    </location>
</feature>
<dbReference type="InterPro" id="IPR057291">
    <property type="entry name" value="CHX17_2nd"/>
</dbReference>
<dbReference type="GO" id="GO:0015297">
    <property type="term" value="F:antiporter activity"/>
    <property type="evidence" value="ECO:0007669"/>
    <property type="project" value="InterPro"/>
</dbReference>
<dbReference type="Gene3D" id="1.20.1530.20">
    <property type="match status" value="1"/>
</dbReference>
<proteinExistence type="inferred from homology"/>
<comment type="subcellular location">
    <subcellularLocation>
        <location evidence="1">Membrane</location>
        <topology evidence="1">Multi-pass membrane protein</topology>
    </subcellularLocation>
</comment>
<comment type="similarity">
    <text evidence="9">Belongs to the monovalent cation:proton antiporter 2 (CPA2) transporter (TC 2.A.37) family. CHX (TC 2.A.37.4) subfamily.</text>
</comment>
<reference evidence="14 15" key="1">
    <citation type="journal article" date="2020" name="IScience">
        <title>Genome Sequencing of the Endangered Kingdonia uniflora (Circaeasteraceae, Ranunculales) Reveals Potential Mechanisms of Evolutionary Specialization.</title>
        <authorList>
            <person name="Sun Y."/>
            <person name="Deng T."/>
            <person name="Zhang A."/>
            <person name="Moore M.J."/>
            <person name="Landis J.B."/>
            <person name="Lin N."/>
            <person name="Zhang H."/>
            <person name="Zhang X."/>
            <person name="Huang J."/>
            <person name="Zhang X."/>
            <person name="Sun H."/>
            <person name="Wang H."/>
        </authorList>
    </citation>
    <scope>NUCLEOTIDE SEQUENCE [LARGE SCALE GENOMIC DNA]</scope>
    <source>
        <strain evidence="14">TB1705</strain>
        <tissue evidence="14">Leaf</tissue>
    </source>
</reference>
<dbReference type="OrthoDB" id="1861329at2759"/>
<organism evidence="14 15">
    <name type="scientific">Kingdonia uniflora</name>
    <dbReference type="NCBI Taxonomy" id="39325"/>
    <lineage>
        <taxon>Eukaryota</taxon>
        <taxon>Viridiplantae</taxon>
        <taxon>Streptophyta</taxon>
        <taxon>Embryophyta</taxon>
        <taxon>Tracheophyta</taxon>
        <taxon>Spermatophyta</taxon>
        <taxon>Magnoliopsida</taxon>
        <taxon>Ranunculales</taxon>
        <taxon>Circaeasteraceae</taxon>
        <taxon>Kingdonia</taxon>
    </lineage>
</organism>
<evidence type="ECO:0000256" key="1">
    <source>
        <dbReference type="ARBA" id="ARBA00004141"/>
    </source>
</evidence>
<keyword evidence="7" id="KW-0406">Ion transport</keyword>
<keyword evidence="15" id="KW-1185">Reference proteome</keyword>
<dbReference type="EMBL" id="JACGCM010001710">
    <property type="protein sequence ID" value="KAF6151173.1"/>
    <property type="molecule type" value="Genomic_DNA"/>
</dbReference>
<evidence type="ECO:0000256" key="6">
    <source>
        <dbReference type="ARBA" id="ARBA00022989"/>
    </source>
</evidence>
<feature type="transmembrane region" description="Helical" evidence="10">
    <location>
        <begin position="142"/>
        <end position="165"/>
    </location>
</feature>
<dbReference type="Pfam" id="PF23256">
    <property type="entry name" value="CHX17_2nd"/>
    <property type="match status" value="1"/>
</dbReference>
<evidence type="ECO:0000256" key="10">
    <source>
        <dbReference type="SAM" id="Phobius"/>
    </source>
</evidence>
<sequence length="786" mass="87082">MDMSESVSTTPPTDMVINGRRFVCQPKGNSFHDGIFYGDNPLAFAYPRLLCELSLIIIITRTIQLVLKPLKQPRVVSEIIGGIIIGPSILGRNKAFARMVSPEKGAPILETMMVIAMMYFLFITAVKMDTSMIRAGKKASVIAVYGVFLPCVTIVAAGLLLWHTLEKNYASKKSTNLGALAMSVSLTAFPVLHPILSELKLLNSDLGRLAMSTSMIGDVVGYNAIVIFEAIRQDNVKSIGTLWYLLSVFGLIALIGCVLRPAALWIIRHTPEGKQVDEFYIHCFLMSVMVLGFLGDMAGTTAIYGPLMLGLAIPDGPPLGSALVNRSETIIMDILMPFMYAHIGLNTDIFSLTDWSTLRPFLLIIILGYFAKFLGTLLPSLYFETPLRDAVSLGLAMSLRGQAELSTFRHWRHLKMVNTQYFTMLVLTTLFVTATATPLLKTLQKSAQPSIISKRRTMQHCTPYTEVHIVACVHTEGDVPAIINLLQASHSKENPISVWALHLVELVGRAAPMFIAHDKRKISSRYARSNAIVNAFKIYEQTSDDHVKIHSFTAVSPYETMYQDICRLALEARASLLIVPFDKSNQVIKIMNSRIMTRAPCSVGIFVDRGHYNLVSSSALPTSHRIAILFLGGADCREALAYASRMAGKLTVNLSVIRFFSANNKVDNDRERQLDDELVAEFKVKNLRNSRVGYREWVVKEGSETLRAIRTINDGTYDLWIVGKQQGINPALIEGLEDSSENFELGIIGDFVSSPDFQGTASVLIVQQQVIRSTWTTSLLKGFEIP</sequence>
<comment type="caution">
    <text evidence="14">The sequence shown here is derived from an EMBL/GenBank/DDBJ whole genome shotgun (WGS) entry which is preliminary data.</text>
</comment>